<dbReference type="PANTHER" id="PTHR43072:SF23">
    <property type="entry name" value="UPF0039 PROTEIN C11D3.02C"/>
    <property type="match status" value="1"/>
</dbReference>
<comment type="caution">
    <text evidence="4">The sequence shown here is derived from an EMBL/GenBank/DDBJ whole genome shotgun (WGS) entry which is preliminary data.</text>
</comment>
<dbReference type="SUPFAM" id="SSF55729">
    <property type="entry name" value="Acyl-CoA N-acyltransferases (Nat)"/>
    <property type="match status" value="1"/>
</dbReference>
<organism evidence="4 5">
    <name type="scientific">Clostridium luticellarii</name>
    <dbReference type="NCBI Taxonomy" id="1691940"/>
    <lineage>
        <taxon>Bacteria</taxon>
        <taxon>Bacillati</taxon>
        <taxon>Bacillota</taxon>
        <taxon>Clostridia</taxon>
        <taxon>Eubacteriales</taxon>
        <taxon>Clostridiaceae</taxon>
        <taxon>Clostridium</taxon>
    </lineage>
</organism>
<dbReference type="CDD" id="cd04301">
    <property type="entry name" value="NAT_SF"/>
    <property type="match status" value="1"/>
</dbReference>
<dbReference type="AlphaFoldDB" id="A0A2T0B1Y1"/>
<feature type="domain" description="N-acetyltransferase" evidence="3">
    <location>
        <begin position="3"/>
        <end position="161"/>
    </location>
</feature>
<reference evidence="4 5" key="1">
    <citation type="submission" date="2018-03" db="EMBL/GenBank/DDBJ databases">
        <title>Genome sequence of Clostridium luticellarii DSM 29923.</title>
        <authorList>
            <person name="Poehlein A."/>
            <person name="Daniel R."/>
        </authorList>
    </citation>
    <scope>NUCLEOTIDE SEQUENCE [LARGE SCALE GENOMIC DNA]</scope>
    <source>
        <strain evidence="4 5">DSM 29923</strain>
    </source>
</reference>
<dbReference type="PROSITE" id="PS51186">
    <property type="entry name" value="GNAT"/>
    <property type="match status" value="1"/>
</dbReference>
<protein>
    <submittedName>
        <fullName evidence="4">Phosphinothricin N-acetyltransferase</fullName>
        <ecNumber evidence="4">2.3.1.183</ecNumber>
    </submittedName>
</protein>
<dbReference type="InterPro" id="IPR016181">
    <property type="entry name" value="Acyl_CoA_acyltransferase"/>
</dbReference>
<dbReference type="OrthoDB" id="9798006at2"/>
<evidence type="ECO:0000259" key="3">
    <source>
        <dbReference type="PROSITE" id="PS51186"/>
    </source>
</evidence>
<keyword evidence="2 4" id="KW-0012">Acyltransferase</keyword>
<evidence type="ECO:0000256" key="2">
    <source>
        <dbReference type="ARBA" id="ARBA00023315"/>
    </source>
</evidence>
<evidence type="ECO:0000256" key="1">
    <source>
        <dbReference type="ARBA" id="ARBA00022679"/>
    </source>
</evidence>
<dbReference type="Gene3D" id="3.40.630.30">
    <property type="match status" value="1"/>
</dbReference>
<dbReference type="RefSeq" id="WP_106011207.1">
    <property type="nucleotide sequence ID" value="NZ_PVXP01000145.1"/>
</dbReference>
<accession>A0A2T0B1Y1</accession>
<dbReference type="GO" id="GO:0102971">
    <property type="term" value="F:phosphinothricin N-acetyltransferase activity"/>
    <property type="evidence" value="ECO:0007669"/>
    <property type="project" value="UniProtKB-EC"/>
</dbReference>
<proteinExistence type="predicted"/>
<dbReference type="Proteomes" id="UP000237798">
    <property type="component" value="Unassembled WGS sequence"/>
</dbReference>
<dbReference type="EMBL" id="PVXP01000145">
    <property type="protein sequence ID" value="PRR77895.1"/>
    <property type="molecule type" value="Genomic_DNA"/>
</dbReference>
<name>A0A2T0B1Y1_9CLOT</name>
<sequence>MNFNIEEMTEKHWKEVSKIYLEGINTGKATFQTEVPTWQDWNNSHIDLCRLAACSDDKVLGWAALSSISSRCVYAGVAEVSIYIGKEYRGKGIGTALLKNLIKLSEENGFWTLQSVIIKENIGSITLHKKCGFRKVGIRERLGKMSNGVWHDVVLMEHRSKSVGIN</sequence>
<evidence type="ECO:0000313" key="5">
    <source>
        <dbReference type="Proteomes" id="UP000237798"/>
    </source>
</evidence>
<dbReference type="EC" id="2.3.1.183" evidence="4"/>
<gene>
    <name evidence="4" type="primary">bar</name>
    <name evidence="4" type="ORF">CLLU_36860</name>
</gene>
<dbReference type="InterPro" id="IPR000182">
    <property type="entry name" value="GNAT_dom"/>
</dbReference>
<keyword evidence="1 4" id="KW-0808">Transferase</keyword>
<keyword evidence="5" id="KW-1185">Reference proteome</keyword>
<evidence type="ECO:0000313" key="4">
    <source>
        <dbReference type="EMBL" id="PRR77895.1"/>
    </source>
</evidence>
<dbReference type="PANTHER" id="PTHR43072">
    <property type="entry name" value="N-ACETYLTRANSFERASE"/>
    <property type="match status" value="1"/>
</dbReference>
<dbReference type="Pfam" id="PF00583">
    <property type="entry name" value="Acetyltransf_1"/>
    <property type="match status" value="1"/>
</dbReference>